<dbReference type="EMBL" id="JADCNL010000005">
    <property type="protein sequence ID" value="KAG0480810.1"/>
    <property type="molecule type" value="Genomic_DNA"/>
</dbReference>
<protein>
    <submittedName>
        <fullName evidence="1">Uncharacterized protein</fullName>
    </submittedName>
</protein>
<evidence type="ECO:0000313" key="1">
    <source>
        <dbReference type="EMBL" id="KAG0480810.1"/>
    </source>
</evidence>
<evidence type="ECO:0000313" key="2">
    <source>
        <dbReference type="Proteomes" id="UP000636800"/>
    </source>
</evidence>
<accession>A0A835R3B9</accession>
<gene>
    <name evidence="1" type="ORF">HPP92_011668</name>
</gene>
<sequence length="209" mass="24057">MKISWDDSDSSSSGNEDKKESLICLMTKDNIQEAISDDEVCSYSSSSSSSCMETYEEQYIAICTKYKKLASKYLKLKEEHENYLGLCEHLNEVNANYLLEIKKERDEKASFIVKNTCLVRELNNLKSLHAHCRISFQKINYARTTTSSYAQNAICNYCMKFGHISSYCKFRNSINNKSSSFVWVRKSSLHNDQIKTSGPKRVWVPKCNV</sequence>
<reference evidence="1 2" key="1">
    <citation type="journal article" date="2020" name="Nat. Food">
        <title>A phased Vanilla planifolia genome enables genetic improvement of flavour and production.</title>
        <authorList>
            <person name="Hasing T."/>
            <person name="Tang H."/>
            <person name="Brym M."/>
            <person name="Khazi F."/>
            <person name="Huang T."/>
            <person name="Chambers A.H."/>
        </authorList>
    </citation>
    <scope>NUCLEOTIDE SEQUENCE [LARGE SCALE GENOMIC DNA]</scope>
    <source>
        <tissue evidence="1">Leaf</tissue>
    </source>
</reference>
<keyword evidence="2" id="KW-1185">Reference proteome</keyword>
<comment type="caution">
    <text evidence="1">The sequence shown here is derived from an EMBL/GenBank/DDBJ whole genome shotgun (WGS) entry which is preliminary data.</text>
</comment>
<dbReference type="AlphaFoldDB" id="A0A835R3B9"/>
<name>A0A835R3B9_VANPL</name>
<dbReference type="Proteomes" id="UP000636800">
    <property type="component" value="Chromosome 5"/>
</dbReference>
<organism evidence="1 2">
    <name type="scientific">Vanilla planifolia</name>
    <name type="common">Vanilla</name>
    <dbReference type="NCBI Taxonomy" id="51239"/>
    <lineage>
        <taxon>Eukaryota</taxon>
        <taxon>Viridiplantae</taxon>
        <taxon>Streptophyta</taxon>
        <taxon>Embryophyta</taxon>
        <taxon>Tracheophyta</taxon>
        <taxon>Spermatophyta</taxon>
        <taxon>Magnoliopsida</taxon>
        <taxon>Liliopsida</taxon>
        <taxon>Asparagales</taxon>
        <taxon>Orchidaceae</taxon>
        <taxon>Vanilloideae</taxon>
        <taxon>Vanilleae</taxon>
        <taxon>Vanilla</taxon>
    </lineage>
</organism>
<proteinExistence type="predicted"/>
<dbReference type="OrthoDB" id="691043at2759"/>